<evidence type="ECO:0000256" key="1">
    <source>
        <dbReference type="ARBA" id="ARBA00008164"/>
    </source>
</evidence>
<sequence>MEEATNRGFENETIKRNSVSQVEMPSNRIVPVTKANTNKKNDRIIDDEPPSFSCCGLILVVFSVLLFILTFPVSIFLSVRTINEFERGVILRLGKCVRENGKSTILKPGVRLILPCTDTLLKIDLRTKSFNIPPQDVLTKDAVSCNVDAIVYMRVVDPASALLKVDDAIQSAKFVAISSLRTVIGNYTLTMLLQDRNKIDEALRVIIDEATDRWGILVERVDIKDVSLPDNMQRAMAAEAQASRQSKARVIAAQGELEASTALTEASKKFDTSPAALHLRYLETLTTISAEKNSTILFPLPMEFFKTFMGKKD</sequence>
<evidence type="ECO:0000259" key="3">
    <source>
        <dbReference type="SMART" id="SM00244"/>
    </source>
</evidence>
<proteinExistence type="inferred from homology"/>
<organism evidence="4 5">
    <name type="scientific">Cichlidogyrus casuarinus</name>
    <dbReference type="NCBI Taxonomy" id="1844966"/>
    <lineage>
        <taxon>Eukaryota</taxon>
        <taxon>Metazoa</taxon>
        <taxon>Spiralia</taxon>
        <taxon>Lophotrochozoa</taxon>
        <taxon>Platyhelminthes</taxon>
        <taxon>Monogenea</taxon>
        <taxon>Monopisthocotylea</taxon>
        <taxon>Dactylogyridea</taxon>
        <taxon>Ancyrocephalidae</taxon>
        <taxon>Cichlidogyrus</taxon>
    </lineage>
</organism>
<dbReference type="InterPro" id="IPR001107">
    <property type="entry name" value="Band_7"/>
</dbReference>
<keyword evidence="2" id="KW-1133">Transmembrane helix</keyword>
<dbReference type="InterPro" id="IPR001972">
    <property type="entry name" value="Stomatin_HflK_fam"/>
</dbReference>
<dbReference type="PANTHER" id="PTHR10264:SF19">
    <property type="entry name" value="AT06885P-RELATED"/>
    <property type="match status" value="1"/>
</dbReference>
<comment type="similarity">
    <text evidence="1">Belongs to the band 7/mec-2 family.</text>
</comment>
<dbReference type="Gene3D" id="3.30.479.30">
    <property type="entry name" value="Band 7 domain"/>
    <property type="match status" value="1"/>
</dbReference>
<dbReference type="InterPro" id="IPR043202">
    <property type="entry name" value="Band-7_stomatin-like"/>
</dbReference>
<keyword evidence="2" id="KW-0812">Transmembrane</keyword>
<evidence type="ECO:0000256" key="2">
    <source>
        <dbReference type="SAM" id="Phobius"/>
    </source>
</evidence>
<dbReference type="SUPFAM" id="SSF117892">
    <property type="entry name" value="Band 7/SPFH domain"/>
    <property type="match status" value="1"/>
</dbReference>
<dbReference type="InterPro" id="IPR036013">
    <property type="entry name" value="Band_7/SPFH_dom_sf"/>
</dbReference>
<accession>A0ABD2QJV3</accession>
<dbReference type="PRINTS" id="PR00721">
    <property type="entry name" value="STOMATIN"/>
</dbReference>
<dbReference type="Gene3D" id="6.10.250.2090">
    <property type="match status" value="1"/>
</dbReference>
<dbReference type="Pfam" id="PF01145">
    <property type="entry name" value="Band_7"/>
    <property type="match status" value="1"/>
</dbReference>
<dbReference type="FunFam" id="3.30.479.30:FF:000004">
    <property type="entry name" value="Putative membrane protease family, stomatin"/>
    <property type="match status" value="1"/>
</dbReference>
<dbReference type="EMBL" id="JBJKFK010000098">
    <property type="protein sequence ID" value="KAL3319825.1"/>
    <property type="molecule type" value="Genomic_DNA"/>
</dbReference>
<dbReference type="GO" id="GO:0009898">
    <property type="term" value="C:cytoplasmic side of plasma membrane"/>
    <property type="evidence" value="ECO:0007669"/>
    <property type="project" value="UniProtKB-ARBA"/>
</dbReference>
<feature type="domain" description="Band 7" evidence="3">
    <location>
        <begin position="77"/>
        <end position="240"/>
    </location>
</feature>
<gene>
    <name evidence="4" type="ORF">Ciccas_001486</name>
</gene>
<protein>
    <recommendedName>
        <fullName evidence="3">Band 7 domain-containing protein</fullName>
    </recommendedName>
</protein>
<evidence type="ECO:0000313" key="5">
    <source>
        <dbReference type="Proteomes" id="UP001626550"/>
    </source>
</evidence>
<dbReference type="AlphaFoldDB" id="A0ABD2QJV3"/>
<feature type="transmembrane region" description="Helical" evidence="2">
    <location>
        <begin position="56"/>
        <end position="77"/>
    </location>
</feature>
<dbReference type="SMART" id="SM00244">
    <property type="entry name" value="PHB"/>
    <property type="match status" value="1"/>
</dbReference>
<name>A0ABD2QJV3_9PLAT</name>
<dbReference type="Proteomes" id="UP001626550">
    <property type="component" value="Unassembled WGS sequence"/>
</dbReference>
<comment type="caution">
    <text evidence="4">The sequence shown here is derived from an EMBL/GenBank/DDBJ whole genome shotgun (WGS) entry which is preliminary data.</text>
</comment>
<keyword evidence="2" id="KW-0472">Membrane</keyword>
<reference evidence="4 5" key="1">
    <citation type="submission" date="2024-11" db="EMBL/GenBank/DDBJ databases">
        <title>Adaptive evolution of stress response genes in parasites aligns with host niche diversity.</title>
        <authorList>
            <person name="Hahn C."/>
            <person name="Resl P."/>
        </authorList>
    </citation>
    <scope>NUCLEOTIDE SEQUENCE [LARGE SCALE GENOMIC DNA]</scope>
    <source>
        <strain evidence="4">EGGRZ-B1_66</strain>
        <tissue evidence="4">Body</tissue>
    </source>
</reference>
<dbReference type="PANTHER" id="PTHR10264">
    <property type="entry name" value="BAND 7 PROTEIN-RELATED"/>
    <property type="match status" value="1"/>
</dbReference>
<keyword evidence="5" id="KW-1185">Reference proteome</keyword>
<evidence type="ECO:0000313" key="4">
    <source>
        <dbReference type="EMBL" id="KAL3319825.1"/>
    </source>
</evidence>